<sequence>MSVDHGEAKSARAAARAHITDLDTEIESLQRLLEVRLLERDKWHAELNSYKYPVSTLPPEITSEIFTHFIRPYPERSTLSLAHYRVVYTTLWNAMTLTLSKPRLHEHQLPLLKMWLTHSGGCLLSIALLCGYNTRISTAAFVEAIVCHASRWQEIELQLPYEDLRHVTGTMPLLRTLTVGPNLEVEAPVAAPVVISTQAPNLKQITFSRCFSPFCITLPWSQITKLKLTGYLFDTEMVAILHQTAALEECSLALISVLSLPIPPIPPLVRLRSLILLNSSSDAEAYHILLPALTLPALEIIEALESFLGADPITTLSAFRPHGYPQRIKIFGARSTSDVITPHEMYAAAFPEATVYVDLEELDSDLDWLDSDSDQPNSGSDLSE</sequence>
<dbReference type="AlphaFoldDB" id="A0AAD7IEZ0"/>
<protein>
    <recommendedName>
        <fullName evidence="3">F-box domain-containing protein</fullName>
    </recommendedName>
</protein>
<proteinExistence type="predicted"/>
<evidence type="ECO:0000313" key="1">
    <source>
        <dbReference type="EMBL" id="KAJ7741187.1"/>
    </source>
</evidence>
<keyword evidence="2" id="KW-1185">Reference proteome</keyword>
<accession>A0AAD7IEZ0</accession>
<organism evidence="1 2">
    <name type="scientific">Mycena maculata</name>
    <dbReference type="NCBI Taxonomy" id="230809"/>
    <lineage>
        <taxon>Eukaryota</taxon>
        <taxon>Fungi</taxon>
        <taxon>Dikarya</taxon>
        <taxon>Basidiomycota</taxon>
        <taxon>Agaricomycotina</taxon>
        <taxon>Agaricomycetes</taxon>
        <taxon>Agaricomycetidae</taxon>
        <taxon>Agaricales</taxon>
        <taxon>Marasmiineae</taxon>
        <taxon>Mycenaceae</taxon>
        <taxon>Mycena</taxon>
    </lineage>
</organism>
<evidence type="ECO:0000313" key="2">
    <source>
        <dbReference type="Proteomes" id="UP001215280"/>
    </source>
</evidence>
<reference evidence="1" key="1">
    <citation type="submission" date="2023-03" db="EMBL/GenBank/DDBJ databases">
        <title>Massive genome expansion in bonnet fungi (Mycena s.s.) driven by repeated elements and novel gene families across ecological guilds.</title>
        <authorList>
            <consortium name="Lawrence Berkeley National Laboratory"/>
            <person name="Harder C.B."/>
            <person name="Miyauchi S."/>
            <person name="Viragh M."/>
            <person name="Kuo A."/>
            <person name="Thoen E."/>
            <person name="Andreopoulos B."/>
            <person name="Lu D."/>
            <person name="Skrede I."/>
            <person name="Drula E."/>
            <person name="Henrissat B."/>
            <person name="Morin E."/>
            <person name="Kohler A."/>
            <person name="Barry K."/>
            <person name="LaButti K."/>
            <person name="Morin E."/>
            <person name="Salamov A."/>
            <person name="Lipzen A."/>
            <person name="Mereny Z."/>
            <person name="Hegedus B."/>
            <person name="Baldrian P."/>
            <person name="Stursova M."/>
            <person name="Weitz H."/>
            <person name="Taylor A."/>
            <person name="Grigoriev I.V."/>
            <person name="Nagy L.G."/>
            <person name="Martin F."/>
            <person name="Kauserud H."/>
        </authorList>
    </citation>
    <scope>NUCLEOTIDE SEQUENCE</scope>
    <source>
        <strain evidence="1">CBHHK188m</strain>
    </source>
</reference>
<name>A0AAD7IEZ0_9AGAR</name>
<gene>
    <name evidence="1" type="ORF">DFH07DRAFT_965082</name>
</gene>
<dbReference type="Proteomes" id="UP001215280">
    <property type="component" value="Unassembled WGS sequence"/>
</dbReference>
<comment type="caution">
    <text evidence="1">The sequence shown here is derived from an EMBL/GenBank/DDBJ whole genome shotgun (WGS) entry which is preliminary data.</text>
</comment>
<evidence type="ECO:0008006" key="3">
    <source>
        <dbReference type="Google" id="ProtNLM"/>
    </source>
</evidence>
<dbReference type="EMBL" id="JARJLG010000124">
    <property type="protein sequence ID" value="KAJ7741187.1"/>
    <property type="molecule type" value="Genomic_DNA"/>
</dbReference>